<name>A0ABU6KL49_9BACI</name>
<dbReference type="EMBL" id="JARZFX010000011">
    <property type="protein sequence ID" value="MEC5425134.1"/>
    <property type="molecule type" value="Genomic_DNA"/>
</dbReference>
<protein>
    <recommendedName>
        <fullName evidence="4">YtzI protein</fullName>
    </recommendedName>
</protein>
<organism evidence="2 3">
    <name type="scientific">Virgibacillus tibetensis</name>
    <dbReference type="NCBI Taxonomy" id="3042313"/>
    <lineage>
        <taxon>Bacteria</taxon>
        <taxon>Bacillati</taxon>
        <taxon>Bacillota</taxon>
        <taxon>Bacilli</taxon>
        <taxon>Bacillales</taxon>
        <taxon>Bacillaceae</taxon>
        <taxon>Virgibacillus</taxon>
    </lineage>
</organism>
<reference evidence="2 3" key="1">
    <citation type="journal article" date="2024" name="Int. J. Syst. Evol. Microbiol.">
        <title>Virgibacillus tibetensis sp. nov., isolated from salt lake on the Tibetan Plateau of China.</title>
        <authorList>
            <person name="Phurbu D."/>
            <person name="Liu Z.-X."/>
            <person name="Wang R."/>
            <person name="Zheng Y.-Y."/>
            <person name="Liu H.-C."/>
            <person name="Zhou Y.-G."/>
            <person name="Yu Y.-J."/>
            <person name="Li A.-H."/>
        </authorList>
    </citation>
    <scope>NUCLEOTIDE SEQUENCE [LARGE SCALE GENOMIC DNA]</scope>
    <source>
        <strain evidence="2 3">C22-A2</strain>
    </source>
</reference>
<comment type="caution">
    <text evidence="2">The sequence shown here is derived from an EMBL/GenBank/DDBJ whole genome shotgun (WGS) entry which is preliminary data.</text>
</comment>
<proteinExistence type="predicted"/>
<dbReference type="RefSeq" id="WP_327608691.1">
    <property type="nucleotide sequence ID" value="NZ_JARZFX010000011.1"/>
</dbReference>
<feature type="compositionally biased region" description="Basic and acidic residues" evidence="1">
    <location>
        <begin position="50"/>
        <end position="59"/>
    </location>
</feature>
<evidence type="ECO:0008006" key="4">
    <source>
        <dbReference type="Google" id="ProtNLM"/>
    </source>
</evidence>
<evidence type="ECO:0000256" key="1">
    <source>
        <dbReference type="SAM" id="MobiDB-lite"/>
    </source>
</evidence>
<feature type="region of interest" description="Disordered" evidence="1">
    <location>
        <begin position="38"/>
        <end position="59"/>
    </location>
</feature>
<sequence>MTWITLLIIVVISILIFSFVKNKKNVIGEDSIQTKEDQEALEEDYLSHGTNKDNDQKNI</sequence>
<accession>A0ABU6KL49</accession>
<evidence type="ECO:0000313" key="3">
    <source>
        <dbReference type="Proteomes" id="UP001335737"/>
    </source>
</evidence>
<gene>
    <name evidence="2" type="ORF">QGM71_16735</name>
</gene>
<dbReference type="Proteomes" id="UP001335737">
    <property type="component" value="Unassembled WGS sequence"/>
</dbReference>
<evidence type="ECO:0000313" key="2">
    <source>
        <dbReference type="EMBL" id="MEC5425134.1"/>
    </source>
</evidence>
<keyword evidence="3" id="KW-1185">Reference proteome</keyword>